<evidence type="ECO:0000259" key="5">
    <source>
        <dbReference type="PROSITE" id="PS50025"/>
    </source>
</evidence>
<evidence type="ECO:0000259" key="7">
    <source>
        <dbReference type="PROSITE" id="PS50878"/>
    </source>
</evidence>
<feature type="region of interest" description="Disordered" evidence="4">
    <location>
        <begin position="459"/>
        <end position="482"/>
    </location>
</feature>
<dbReference type="Gene3D" id="3.30.70.270">
    <property type="match status" value="1"/>
</dbReference>
<evidence type="ECO:0000256" key="2">
    <source>
        <dbReference type="PROSITE-ProRule" id="PRU00076"/>
    </source>
</evidence>
<dbReference type="InterPro" id="IPR000477">
    <property type="entry name" value="RT_dom"/>
</dbReference>
<dbReference type="SUPFAM" id="SSF56672">
    <property type="entry name" value="DNA/RNA polymerases"/>
    <property type="match status" value="1"/>
</dbReference>
<dbReference type="SUPFAM" id="SSF56219">
    <property type="entry name" value="DNase I-like"/>
    <property type="match status" value="1"/>
</dbReference>
<proteinExistence type="predicted"/>
<dbReference type="Gene3D" id="2.60.120.200">
    <property type="match status" value="3"/>
</dbReference>
<keyword evidence="1 2" id="KW-1015">Disulfide bond</keyword>
<feature type="disulfide bond" evidence="2">
    <location>
        <begin position="1549"/>
        <end position="1558"/>
    </location>
</feature>
<comment type="caution">
    <text evidence="2">Lacks conserved residue(s) required for the propagation of feature annotation.</text>
</comment>
<keyword evidence="2" id="KW-0245">EGF-like domain</keyword>
<dbReference type="PROSITE" id="PS50026">
    <property type="entry name" value="EGF_3"/>
    <property type="match status" value="2"/>
</dbReference>
<protein>
    <recommendedName>
        <fullName evidence="10">EGF-like domain protein</fullName>
    </recommendedName>
</protein>
<dbReference type="InterPro" id="IPR001791">
    <property type="entry name" value="Laminin_G"/>
</dbReference>
<feature type="compositionally biased region" description="Basic and acidic residues" evidence="4">
    <location>
        <begin position="514"/>
        <end position="527"/>
    </location>
</feature>
<feature type="domain" description="Reverse transcriptase" evidence="7">
    <location>
        <begin position="967"/>
        <end position="1228"/>
    </location>
</feature>
<dbReference type="InterPro" id="IPR000742">
    <property type="entry name" value="EGF"/>
</dbReference>
<evidence type="ECO:0000313" key="8">
    <source>
        <dbReference type="EMBL" id="KAK6737091.1"/>
    </source>
</evidence>
<feature type="disulfide bond" evidence="2">
    <location>
        <begin position="195"/>
        <end position="204"/>
    </location>
</feature>
<feature type="domain" description="Laminin G" evidence="5">
    <location>
        <begin position="1565"/>
        <end position="1745"/>
    </location>
</feature>
<name>A0ABR1CF63_NECAM</name>
<dbReference type="InterPro" id="IPR036691">
    <property type="entry name" value="Endo/exonu/phosph_ase_sf"/>
</dbReference>
<dbReference type="SUPFAM" id="SSF57184">
    <property type="entry name" value="Growth factor receptor domain"/>
    <property type="match status" value="1"/>
</dbReference>
<gene>
    <name evidence="8" type="primary">Necator_chrII.g7447</name>
    <name evidence="8" type="ORF">RB195_019654</name>
</gene>
<evidence type="ECO:0000313" key="9">
    <source>
        <dbReference type="Proteomes" id="UP001303046"/>
    </source>
</evidence>
<dbReference type="Pfam" id="PF00054">
    <property type="entry name" value="Laminin_G_1"/>
    <property type="match status" value="1"/>
</dbReference>
<dbReference type="InterPro" id="IPR009030">
    <property type="entry name" value="Growth_fac_rcpt_cys_sf"/>
</dbReference>
<dbReference type="SMART" id="SM00181">
    <property type="entry name" value="EGF"/>
    <property type="match status" value="3"/>
</dbReference>
<dbReference type="CDD" id="cd01650">
    <property type="entry name" value="RT_nLTR_like"/>
    <property type="match status" value="1"/>
</dbReference>
<accession>A0ABR1CF63</accession>
<evidence type="ECO:0000259" key="6">
    <source>
        <dbReference type="PROSITE" id="PS50026"/>
    </source>
</evidence>
<keyword evidence="9" id="KW-1185">Reference proteome</keyword>
<evidence type="ECO:0000256" key="1">
    <source>
        <dbReference type="ARBA" id="ARBA00023157"/>
    </source>
</evidence>
<feature type="domain" description="Laminin G" evidence="5">
    <location>
        <begin position="1"/>
        <end position="171"/>
    </location>
</feature>
<dbReference type="SMART" id="SM00282">
    <property type="entry name" value="LamG"/>
    <property type="match status" value="3"/>
</dbReference>
<feature type="domain" description="Laminin G" evidence="5">
    <location>
        <begin position="250"/>
        <end position="422"/>
    </location>
</feature>
<dbReference type="PANTHER" id="PTHR15036">
    <property type="entry name" value="PIKACHURIN-LIKE PROTEIN"/>
    <property type="match status" value="1"/>
</dbReference>
<dbReference type="Pfam" id="PF00078">
    <property type="entry name" value="RVT_1"/>
    <property type="match status" value="1"/>
</dbReference>
<feature type="region of interest" description="Disordered" evidence="4">
    <location>
        <begin position="507"/>
        <end position="546"/>
    </location>
</feature>
<evidence type="ECO:0000256" key="3">
    <source>
        <dbReference type="PROSITE-ProRule" id="PRU00122"/>
    </source>
</evidence>
<organism evidence="8 9">
    <name type="scientific">Necator americanus</name>
    <name type="common">Human hookworm</name>
    <dbReference type="NCBI Taxonomy" id="51031"/>
    <lineage>
        <taxon>Eukaryota</taxon>
        <taxon>Metazoa</taxon>
        <taxon>Ecdysozoa</taxon>
        <taxon>Nematoda</taxon>
        <taxon>Chromadorea</taxon>
        <taxon>Rhabditida</taxon>
        <taxon>Rhabditina</taxon>
        <taxon>Rhabditomorpha</taxon>
        <taxon>Strongyloidea</taxon>
        <taxon>Ancylostomatidae</taxon>
        <taxon>Bunostominae</taxon>
        <taxon>Necator</taxon>
    </lineage>
</organism>
<feature type="domain" description="EGF-like" evidence="6">
    <location>
        <begin position="167"/>
        <end position="205"/>
    </location>
</feature>
<feature type="domain" description="EGF-like" evidence="6">
    <location>
        <begin position="1522"/>
        <end position="1559"/>
    </location>
</feature>
<evidence type="ECO:0008006" key="10">
    <source>
        <dbReference type="Google" id="ProtNLM"/>
    </source>
</evidence>
<dbReference type="Gene3D" id="3.60.10.10">
    <property type="entry name" value="Endonuclease/exonuclease/phosphatase"/>
    <property type="match status" value="1"/>
</dbReference>
<dbReference type="PANTHER" id="PTHR15036:SF85">
    <property type="entry name" value="SP2353, ISOFORM A"/>
    <property type="match status" value="1"/>
</dbReference>
<dbReference type="SUPFAM" id="SSF49899">
    <property type="entry name" value="Concanavalin A-like lectins/glucanases"/>
    <property type="match status" value="3"/>
</dbReference>
<dbReference type="PROSITE" id="PS50025">
    <property type="entry name" value="LAM_G_DOMAIN"/>
    <property type="match status" value="3"/>
</dbReference>
<dbReference type="Pfam" id="PF02210">
    <property type="entry name" value="Laminin_G_2"/>
    <property type="match status" value="2"/>
</dbReference>
<feature type="disulfide bond" evidence="3">
    <location>
        <begin position="395"/>
        <end position="422"/>
    </location>
</feature>
<sequence>MYISLKIRNTPANSDITAASVSGVIFETARRPSLPNEDPVENTRPPILEHRARIDDGVLVYEYDIGHGKETIVSPNNVVPNKWNTIVLKNSETKAMLQLNSGPPVEKIHDSLVWEEGNNGPVILGAHVDPSAYERTQDGFEGVISSLAVSGEEVSLGEAERPVHMLSFDSCVHHRCLHSSRCRNANTPKGYECVCPKDYAGEYCQTRSSFCKGEDCNSGVCVEVGDTWQCICPLNATGIRCETRKEEAITSLGFQQDTSFVTMPRPKNLENLEISLTVKPGDVQDEHILLYVAEDYDPESNKHLSVSIVDGAIVYSYSDGTGKEEMKSSRIEPGGEYVVVLNRSPSGTSLLVNGEKFAIESKLRSFEPGTDLFVGGLPPGLDVPTDIPATSFRGCISDIKIDGETLDFNEPSTFTSGDISECSFPSTEETYIEEISTEPSPTEEVTTTEDFLYIYDTKKDSGAPEPVPMVSEVSGETSGDGLPVSAEPGLTHDILVSRTSVRPKACNQVTGRCKGGETHGTNRKESPDSGGKPGTVAPGRTGLQESCRLPKRKRTRMAICTYNARTLASEAAIEDLMMQAKKIKYDVIGLTETRRRHPLNAVYETGEELFLGTCDSRGVGGVGVLVNTSMAKNIDSFEQLTTRIGRLRMRRCGPIPALTIFVAYAPTSCYEEEEVEAFYMDPEKFYQEDHSFYKVIVGDFNAKVGPRRTPEELHIGTHGLQWNDQGERLAEFIMTTKTIHGNSQFQKPSSLRWTWESPGGGYRNEIDHIIVNKRFCLTDREKSQDYINWDLFATLAGFWEDSAMDNIDEEYDRLVEHLHDCAKKAESFKTTRRRLSLETLELIRQRGAARAAGNQELTFELARLCREAIKEDLKERRAEVLAEAAEAGKSIRYARRDFASRKTRMTALRNPKGTAIASRRRMEKIIYDFYSDLFDSHVHLPPHHLREDGQVIPEVLPSEIRHAIMSVRNRTAPGPDRIRPEHLKSLPPVLINTLARLFTRYLSECKVPKQWKTSKTVLLYKKEIHMTLATIAQSAYCPSSTSSLQDTIDHIHTVSKLIEVSREYKMPLCLTFIDLKKAFDSVETEAVVEALDNQGVPTQYIKVLRELYSNFTTGISPFYKNLIIDVKRGVRQGDTISPKIFTATLENAMRKLEWDDMGVKVDGRQLHHLRFADDIVLVTPSISQAERMLTEFDETCGCIGLQLNLQKTMFMRNGWVSDAPFTLNGTNISECTSYVYLGRELNMMNDLTPVLGRRRRAAWGAYKSIEDIVKKTRNTRIRGHLFNITVLPALTYASETWAFRKQEENAMSVIERAIERVMLGVSRFTQVRDGIRSSLLRQRSKIRDAAAFAKESNIRWAGHVMRFDDNRWTRAVSDWVPRDIKRTTGRPSTRWSDFFTKSLKEKYDALRAPHERNHRATLARDRDKWKNYWRPLDQFEDQRESSSRLDITKLRQTCKEIDMRSHRGEMQRGHWPPLRSDKEQPTIITPTISSAEVDIIRTSAVVELSTDDPCSVVGEDTEGECAMKICTNHMCGPNGECVPFNNTHYDCQCKLYYDGPRCELFKPIERAAKFDGDAFIEISADEFPHLTSEKEEVVEFKFKTNESDAILFWQGQQRGTSVVGEDYFSVGIANGHLHFSYELGGGAALIRSEQRVDDDKEHHVRLRRKGRRGTLKLDHHPEQRGLSSGILAMLNADGNIFIGGVPDIYRATGGLYSKNLIGCVSDVSLNGELLDLMGTAIDGKNVKPCDEWTPTRKLLKIRRRLRSWMMS</sequence>
<dbReference type="InterPro" id="IPR043502">
    <property type="entry name" value="DNA/RNA_pol_sf"/>
</dbReference>
<dbReference type="CDD" id="cd00054">
    <property type="entry name" value="EGF_CA"/>
    <property type="match status" value="2"/>
</dbReference>
<dbReference type="PROSITE" id="PS00022">
    <property type="entry name" value="EGF_1"/>
    <property type="match status" value="3"/>
</dbReference>
<reference evidence="8 9" key="1">
    <citation type="submission" date="2023-08" db="EMBL/GenBank/DDBJ databases">
        <title>A Necator americanus chromosomal reference genome.</title>
        <authorList>
            <person name="Ilik V."/>
            <person name="Petrzelkova K.J."/>
            <person name="Pardy F."/>
            <person name="Fuh T."/>
            <person name="Niatou-Singa F.S."/>
            <person name="Gouil Q."/>
            <person name="Baker L."/>
            <person name="Ritchie M.E."/>
            <person name="Jex A.R."/>
            <person name="Gazzola D."/>
            <person name="Li H."/>
            <person name="Toshio Fujiwara R."/>
            <person name="Zhan B."/>
            <person name="Aroian R.V."/>
            <person name="Pafco B."/>
            <person name="Schwarz E.M."/>
        </authorList>
    </citation>
    <scope>NUCLEOTIDE SEQUENCE [LARGE SCALE GENOMIC DNA]</scope>
    <source>
        <strain evidence="8 9">Aroian</strain>
        <tissue evidence="8">Whole animal</tissue>
    </source>
</reference>
<dbReference type="EMBL" id="JAVFWL010000002">
    <property type="protein sequence ID" value="KAK6737091.1"/>
    <property type="molecule type" value="Genomic_DNA"/>
</dbReference>
<dbReference type="CDD" id="cd00110">
    <property type="entry name" value="LamG"/>
    <property type="match status" value="3"/>
</dbReference>
<dbReference type="Proteomes" id="UP001303046">
    <property type="component" value="Unassembled WGS sequence"/>
</dbReference>
<dbReference type="InterPro" id="IPR013320">
    <property type="entry name" value="ConA-like_dom_sf"/>
</dbReference>
<dbReference type="InterPro" id="IPR005135">
    <property type="entry name" value="Endo/exonuclease/phosphatase"/>
</dbReference>
<comment type="caution">
    <text evidence="8">The sequence shown here is derived from an EMBL/GenBank/DDBJ whole genome shotgun (WGS) entry which is preliminary data.</text>
</comment>
<dbReference type="Gene3D" id="2.10.25.10">
    <property type="entry name" value="Laminin"/>
    <property type="match status" value="1"/>
</dbReference>
<feature type="disulfide bond" evidence="2">
    <location>
        <begin position="176"/>
        <end position="193"/>
    </location>
</feature>
<dbReference type="InterPro" id="IPR043128">
    <property type="entry name" value="Rev_trsase/Diguanyl_cyclase"/>
</dbReference>
<dbReference type="PROSITE" id="PS50878">
    <property type="entry name" value="RT_POL"/>
    <property type="match status" value="1"/>
</dbReference>
<evidence type="ECO:0000256" key="4">
    <source>
        <dbReference type="SAM" id="MobiDB-lite"/>
    </source>
</evidence>
<dbReference type="Pfam" id="PF03372">
    <property type="entry name" value="Exo_endo_phos"/>
    <property type="match status" value="1"/>
</dbReference>
<dbReference type="InterPro" id="IPR050372">
    <property type="entry name" value="Neurexin-related_CASP"/>
</dbReference>